<comment type="similarity">
    <text evidence="1">Belongs to the ROK (NagC/XylR) family.</text>
</comment>
<reference evidence="3" key="1">
    <citation type="journal article" date="2019" name="Int. J. Syst. Evol. Microbiol.">
        <title>The Global Catalogue of Microorganisms (GCM) 10K type strain sequencing project: providing services to taxonomists for standard genome sequencing and annotation.</title>
        <authorList>
            <consortium name="The Broad Institute Genomics Platform"/>
            <consortium name="The Broad Institute Genome Sequencing Center for Infectious Disease"/>
            <person name="Wu L."/>
            <person name="Ma J."/>
        </authorList>
    </citation>
    <scope>NUCLEOTIDE SEQUENCE [LARGE SCALE GENOMIC DNA]</scope>
    <source>
        <strain evidence="3">JCM 17839</strain>
    </source>
</reference>
<evidence type="ECO:0000313" key="2">
    <source>
        <dbReference type="EMBL" id="GAA4481054.1"/>
    </source>
</evidence>
<evidence type="ECO:0000256" key="1">
    <source>
        <dbReference type="ARBA" id="ARBA00006479"/>
    </source>
</evidence>
<dbReference type="SUPFAM" id="SSF53067">
    <property type="entry name" value="Actin-like ATPase domain"/>
    <property type="match status" value="1"/>
</dbReference>
<gene>
    <name evidence="2" type="ORF">GCM10023171_08840</name>
</gene>
<keyword evidence="3" id="KW-1185">Reference proteome</keyword>
<dbReference type="Gene3D" id="3.30.420.40">
    <property type="match status" value="3"/>
</dbReference>
<dbReference type="RefSeq" id="WP_345184742.1">
    <property type="nucleotide sequence ID" value="NZ_BAABGP010000005.1"/>
</dbReference>
<proteinExistence type="inferred from homology"/>
<dbReference type="InterPro" id="IPR036390">
    <property type="entry name" value="WH_DNA-bd_sf"/>
</dbReference>
<name>A0ABP8P5K9_9MICO</name>
<dbReference type="InterPro" id="IPR000600">
    <property type="entry name" value="ROK"/>
</dbReference>
<accession>A0ABP8P5K9</accession>
<protein>
    <submittedName>
        <fullName evidence="2">ROK family transcriptional regulator</fullName>
    </submittedName>
</protein>
<dbReference type="PANTHER" id="PTHR18964">
    <property type="entry name" value="ROK (REPRESSOR, ORF, KINASE) FAMILY"/>
    <property type="match status" value="1"/>
</dbReference>
<dbReference type="InterPro" id="IPR043129">
    <property type="entry name" value="ATPase_NBD"/>
</dbReference>
<dbReference type="Gene3D" id="1.10.10.10">
    <property type="entry name" value="Winged helix-like DNA-binding domain superfamily/Winged helix DNA-binding domain"/>
    <property type="match status" value="1"/>
</dbReference>
<sequence length="396" mass="42533">MDHVEMRQRNAATTLGILYRGGPAKMTALQRESGLSRRTIELILDDLIDSGWVVEVHTTTPDARPVGRPPRSFAFRYDAACVVALQLEAGQIHATVADLATTVLADLRVPLPIKTSRKERLSLLDECVARLLAEAGVARSAVVAVTVSTPGIVRDDGMVDLPMTMPEWTGFSLSDAVGELFDCPVRVENDAKLAALGEKWSRDGEVQDFAYIFSDSERIGIGLVLRNELYRGRDGAAGEVSWARELGLHDLVSPLLVDLDDELAPGHAATLQLVTAARDGDQGALDEVGRLARALSAGITLIAWLLAPEEIILGGSLGSIQDLLIPALEAELATNDRPIEARLRGSQFGDASVLTGCLRMCIESLGEQLFTPSGTSAIGKARIPVDRVREDLSVVD</sequence>
<evidence type="ECO:0000313" key="3">
    <source>
        <dbReference type="Proteomes" id="UP001500731"/>
    </source>
</evidence>
<organism evidence="2 3">
    <name type="scientific">Microbacterium panaciterrae</name>
    <dbReference type="NCBI Taxonomy" id="985759"/>
    <lineage>
        <taxon>Bacteria</taxon>
        <taxon>Bacillati</taxon>
        <taxon>Actinomycetota</taxon>
        <taxon>Actinomycetes</taxon>
        <taxon>Micrococcales</taxon>
        <taxon>Microbacteriaceae</taxon>
        <taxon>Microbacterium</taxon>
    </lineage>
</organism>
<dbReference type="Proteomes" id="UP001500731">
    <property type="component" value="Unassembled WGS sequence"/>
</dbReference>
<dbReference type="InterPro" id="IPR036388">
    <property type="entry name" value="WH-like_DNA-bd_sf"/>
</dbReference>
<dbReference type="EMBL" id="BAABGP010000005">
    <property type="protein sequence ID" value="GAA4481054.1"/>
    <property type="molecule type" value="Genomic_DNA"/>
</dbReference>
<dbReference type="SUPFAM" id="SSF46785">
    <property type="entry name" value="Winged helix' DNA-binding domain"/>
    <property type="match status" value="1"/>
</dbReference>
<comment type="caution">
    <text evidence="2">The sequence shown here is derived from an EMBL/GenBank/DDBJ whole genome shotgun (WGS) entry which is preliminary data.</text>
</comment>
<dbReference type="PANTHER" id="PTHR18964:SF149">
    <property type="entry name" value="BIFUNCTIONAL UDP-N-ACETYLGLUCOSAMINE 2-EPIMERASE_N-ACETYLMANNOSAMINE KINASE"/>
    <property type="match status" value="1"/>
</dbReference>
<dbReference type="Pfam" id="PF00480">
    <property type="entry name" value="ROK"/>
    <property type="match status" value="2"/>
</dbReference>